<dbReference type="InterPro" id="IPR035926">
    <property type="entry name" value="NusB-like_sf"/>
</dbReference>
<keyword evidence="5" id="KW-0804">Transcription</keyword>
<name>A0A381ZB12_9ZZZZ</name>
<dbReference type="SUPFAM" id="SSF48013">
    <property type="entry name" value="NusB-like"/>
    <property type="match status" value="1"/>
</dbReference>
<keyword evidence="2" id="KW-0889">Transcription antitermination</keyword>
<dbReference type="Pfam" id="PF01029">
    <property type="entry name" value="NusB"/>
    <property type="match status" value="1"/>
</dbReference>
<accession>A0A381ZB12</accession>
<dbReference type="InterPro" id="IPR006027">
    <property type="entry name" value="NusB_RsmB_TIM44"/>
</dbReference>
<protein>
    <recommendedName>
        <fullName evidence="6">NusB/RsmB/TIM44 domain-containing protein</fullName>
    </recommendedName>
</protein>
<proteinExistence type="inferred from homology"/>
<dbReference type="Gene3D" id="1.10.940.10">
    <property type="entry name" value="NusB-like"/>
    <property type="match status" value="1"/>
</dbReference>
<dbReference type="NCBIfam" id="TIGR01951">
    <property type="entry name" value="nusB"/>
    <property type="match status" value="1"/>
</dbReference>
<organism evidence="7">
    <name type="scientific">marine metagenome</name>
    <dbReference type="NCBI Taxonomy" id="408172"/>
    <lineage>
        <taxon>unclassified sequences</taxon>
        <taxon>metagenomes</taxon>
        <taxon>ecological metagenomes</taxon>
    </lineage>
</organism>
<dbReference type="EMBL" id="UINC01020637">
    <property type="protein sequence ID" value="SVA86468.1"/>
    <property type="molecule type" value="Genomic_DNA"/>
</dbReference>
<evidence type="ECO:0000259" key="6">
    <source>
        <dbReference type="Pfam" id="PF01029"/>
    </source>
</evidence>
<dbReference type="GO" id="GO:0006353">
    <property type="term" value="P:DNA-templated transcription termination"/>
    <property type="evidence" value="ECO:0007669"/>
    <property type="project" value="InterPro"/>
</dbReference>
<evidence type="ECO:0000256" key="4">
    <source>
        <dbReference type="ARBA" id="ARBA00023015"/>
    </source>
</evidence>
<evidence type="ECO:0000256" key="1">
    <source>
        <dbReference type="ARBA" id="ARBA00005952"/>
    </source>
</evidence>
<dbReference type="AlphaFoldDB" id="A0A381ZB12"/>
<dbReference type="PANTHER" id="PTHR11078:SF3">
    <property type="entry name" value="ANTITERMINATION NUSB DOMAIN-CONTAINING PROTEIN"/>
    <property type="match status" value="1"/>
</dbReference>
<feature type="domain" description="NusB/RsmB/TIM44" evidence="6">
    <location>
        <begin position="11"/>
        <end position="135"/>
    </location>
</feature>
<dbReference type="InterPro" id="IPR011605">
    <property type="entry name" value="NusB_fam"/>
</dbReference>
<evidence type="ECO:0000256" key="5">
    <source>
        <dbReference type="ARBA" id="ARBA00023163"/>
    </source>
</evidence>
<evidence type="ECO:0000256" key="2">
    <source>
        <dbReference type="ARBA" id="ARBA00022814"/>
    </source>
</evidence>
<dbReference type="GO" id="GO:0003723">
    <property type="term" value="F:RNA binding"/>
    <property type="evidence" value="ECO:0007669"/>
    <property type="project" value="UniProtKB-KW"/>
</dbReference>
<reference evidence="7" key="1">
    <citation type="submission" date="2018-05" db="EMBL/GenBank/DDBJ databases">
        <authorList>
            <person name="Lanie J.A."/>
            <person name="Ng W.-L."/>
            <person name="Kazmierczak K.M."/>
            <person name="Andrzejewski T.M."/>
            <person name="Davidsen T.M."/>
            <person name="Wayne K.J."/>
            <person name="Tettelin H."/>
            <person name="Glass J.I."/>
            <person name="Rusch D."/>
            <person name="Podicherti R."/>
            <person name="Tsui H.-C.T."/>
            <person name="Winkler M.E."/>
        </authorList>
    </citation>
    <scope>NUCLEOTIDE SEQUENCE</scope>
</reference>
<evidence type="ECO:0000313" key="7">
    <source>
        <dbReference type="EMBL" id="SVA86468.1"/>
    </source>
</evidence>
<keyword evidence="4" id="KW-0805">Transcription regulation</keyword>
<gene>
    <name evidence="7" type="ORF">METZ01_LOCUS139322</name>
</gene>
<dbReference type="PANTHER" id="PTHR11078">
    <property type="entry name" value="N UTILIZATION SUBSTANCE PROTEIN B-RELATED"/>
    <property type="match status" value="1"/>
</dbReference>
<dbReference type="HAMAP" id="MF_00073">
    <property type="entry name" value="NusB"/>
    <property type="match status" value="1"/>
</dbReference>
<comment type="similarity">
    <text evidence="1">Belongs to the NusB family.</text>
</comment>
<dbReference type="GO" id="GO:0005829">
    <property type="term" value="C:cytosol"/>
    <property type="evidence" value="ECO:0007669"/>
    <property type="project" value="TreeGrafter"/>
</dbReference>
<evidence type="ECO:0000256" key="3">
    <source>
        <dbReference type="ARBA" id="ARBA00022884"/>
    </source>
</evidence>
<dbReference type="GO" id="GO:0031564">
    <property type="term" value="P:transcription antitermination"/>
    <property type="evidence" value="ECO:0007669"/>
    <property type="project" value="UniProtKB-KW"/>
</dbReference>
<sequence length="144" mass="15503">MLETGAVTNRREARVVALQVLCETDVVQHEASSILDQLFADLDVTPRHSDFITDLVENVLVNIGELDSIITDYAPSWPISQIAVVDRNVIRLALAEIKWSVETPEGAVINEAVELAKAFGAENSAGFVNGVLGSFVAATPKLNS</sequence>
<keyword evidence="3" id="KW-0694">RNA-binding</keyword>